<evidence type="ECO:0000313" key="3">
    <source>
        <dbReference type="Proteomes" id="UP000198804"/>
    </source>
</evidence>
<proteinExistence type="predicted"/>
<evidence type="ECO:0000256" key="1">
    <source>
        <dbReference type="SAM" id="MobiDB-lite"/>
    </source>
</evidence>
<dbReference type="STRING" id="414703.SAMN04488125_11052"/>
<accession>A0A1I4FHY7</accession>
<reference evidence="3" key="1">
    <citation type="submission" date="2016-10" db="EMBL/GenBank/DDBJ databases">
        <authorList>
            <person name="Varghese N."/>
            <person name="Submissions S."/>
        </authorList>
    </citation>
    <scope>NUCLEOTIDE SEQUENCE [LARGE SCALE GENOMIC DNA]</scope>
    <source>
        <strain evidence="3">CGMCC 1.6474</strain>
    </source>
</reference>
<feature type="region of interest" description="Disordered" evidence="1">
    <location>
        <begin position="274"/>
        <end position="301"/>
    </location>
</feature>
<dbReference type="RefSeq" id="WP_091946754.1">
    <property type="nucleotide sequence ID" value="NZ_FOSV01000010.1"/>
</dbReference>
<keyword evidence="3" id="KW-1185">Reference proteome</keyword>
<dbReference type="AlphaFoldDB" id="A0A1I4FHY7"/>
<dbReference type="EMBL" id="FOSV01000010">
    <property type="protein sequence ID" value="SFL17544.1"/>
    <property type="molecule type" value="Genomic_DNA"/>
</dbReference>
<evidence type="ECO:0000313" key="2">
    <source>
        <dbReference type="EMBL" id="SFL17544.1"/>
    </source>
</evidence>
<dbReference type="Proteomes" id="UP000198804">
    <property type="component" value="Unassembled WGS sequence"/>
</dbReference>
<protein>
    <submittedName>
        <fullName evidence="2">Uncharacterized protein</fullName>
    </submittedName>
</protein>
<feature type="compositionally biased region" description="Polar residues" evidence="1">
    <location>
        <begin position="292"/>
        <end position="301"/>
    </location>
</feature>
<dbReference type="OrthoDB" id="8002887at2"/>
<sequence>MADHTDIQRIAAKSFADHRLTKGPGFSWRMGRSNRSAYSFRVTWAPGVVCVSGDVGEAVYQVWPSFSTLWDAVDFISRADFDYLCEKGNSRKEFDRDATVDGAIQHGYESLRHGSRPDLFERLCDEYGGDADKTRDRKDAVRAFRDDQDLTAARIYDITGDGEDIVYSYPPGARWTYEAAKLWAATMKAQEPAWHRAWRWVQRERAKLRGEMKARRHFRPALYVSPKGYGHVKHWVRLRWEHDGKSGERMAAVIPFRPLGLDLSCIGLWREQGSSTPLRGDRDDERFEPLSAQPSASGVAA</sequence>
<gene>
    <name evidence="2" type="ORF">SAMN04488125_11052</name>
</gene>
<feature type="compositionally biased region" description="Basic and acidic residues" evidence="1">
    <location>
        <begin position="279"/>
        <end position="288"/>
    </location>
</feature>
<organism evidence="2 3">
    <name type="scientific">Methylorubrum salsuginis</name>
    <dbReference type="NCBI Taxonomy" id="414703"/>
    <lineage>
        <taxon>Bacteria</taxon>
        <taxon>Pseudomonadati</taxon>
        <taxon>Pseudomonadota</taxon>
        <taxon>Alphaproteobacteria</taxon>
        <taxon>Hyphomicrobiales</taxon>
        <taxon>Methylobacteriaceae</taxon>
        <taxon>Methylorubrum</taxon>
    </lineage>
</organism>
<name>A0A1I4FHY7_9HYPH</name>